<gene>
    <name evidence="6" type="ORF">F3D74_02050</name>
</gene>
<dbReference type="InterPro" id="IPR050953">
    <property type="entry name" value="N4_N6_ade-DNA_methylase"/>
</dbReference>
<evidence type="ECO:0000259" key="5">
    <source>
        <dbReference type="Pfam" id="PF12950"/>
    </source>
</evidence>
<keyword evidence="2 6" id="KW-0489">Methyltransferase</keyword>
<keyword evidence="3 6" id="KW-0808">Transferase</keyword>
<dbReference type="GO" id="GO:0032259">
    <property type="term" value="P:methylation"/>
    <property type="evidence" value="ECO:0007669"/>
    <property type="project" value="UniProtKB-KW"/>
</dbReference>
<feature type="domain" description="TaqI-like C-terminal specificity" evidence="5">
    <location>
        <begin position="85"/>
        <end position="223"/>
    </location>
</feature>
<comment type="caution">
    <text evidence="6">The sequence shown here is derived from an EMBL/GenBank/DDBJ whole genome shotgun (WGS) entry which is preliminary data.</text>
</comment>
<dbReference type="EC" id="2.1.1.72" evidence="1"/>
<evidence type="ECO:0000313" key="6">
    <source>
        <dbReference type="EMBL" id="KAA3965462.1"/>
    </source>
</evidence>
<protein>
    <recommendedName>
        <fullName evidence="1">site-specific DNA-methyltransferase (adenine-specific)</fullName>
        <ecNumber evidence="1">2.1.1.72</ecNumber>
    </recommendedName>
</protein>
<evidence type="ECO:0000256" key="3">
    <source>
        <dbReference type="ARBA" id="ARBA00022679"/>
    </source>
</evidence>
<dbReference type="PANTHER" id="PTHR33841">
    <property type="entry name" value="DNA METHYLTRANSFERASE YEEA-RELATED"/>
    <property type="match status" value="1"/>
</dbReference>
<proteinExistence type="predicted"/>
<dbReference type="AlphaFoldDB" id="A0A641QEG2"/>
<evidence type="ECO:0000256" key="1">
    <source>
        <dbReference type="ARBA" id="ARBA00011900"/>
    </source>
</evidence>
<accession>A0A641QEG2</accession>
<dbReference type="PANTHER" id="PTHR33841:SF1">
    <property type="entry name" value="DNA METHYLTRANSFERASE A"/>
    <property type="match status" value="1"/>
</dbReference>
<dbReference type="EMBL" id="VWKV01000002">
    <property type="protein sequence ID" value="KAA3965462.1"/>
    <property type="molecule type" value="Genomic_DNA"/>
</dbReference>
<reference evidence="6" key="1">
    <citation type="journal article" date="2019" name="Nat. Med.">
        <title>A library of human gut bacterial isolates paired with longitudinal multiomics data enables mechanistic microbiome research.</title>
        <authorList>
            <person name="Poyet M."/>
            <person name="Groussin M."/>
            <person name="Gibbons S.M."/>
            <person name="Avila-Pacheco J."/>
            <person name="Jiang X."/>
            <person name="Kearney S.M."/>
            <person name="Perrotta A.R."/>
            <person name="Berdy B."/>
            <person name="Zhao S."/>
            <person name="Lieberman T.D."/>
            <person name="Swanson P.K."/>
            <person name="Smith M."/>
            <person name="Roesemann S."/>
            <person name="Alexander J.E."/>
            <person name="Rich S.A."/>
            <person name="Livny J."/>
            <person name="Vlamakis H."/>
            <person name="Clish C."/>
            <person name="Bullock K."/>
            <person name="Deik A."/>
            <person name="Scott J."/>
            <person name="Pierce K.A."/>
            <person name="Xavier R.J."/>
            <person name="Alm E.J."/>
        </authorList>
    </citation>
    <scope>NUCLEOTIDE SEQUENCE</scope>
    <source>
        <strain evidence="6">BIOML-A154</strain>
    </source>
</reference>
<evidence type="ECO:0000256" key="4">
    <source>
        <dbReference type="ARBA" id="ARBA00047942"/>
    </source>
</evidence>
<organism evidence="6">
    <name type="scientific">Bacteroides ovatus</name>
    <dbReference type="NCBI Taxonomy" id="28116"/>
    <lineage>
        <taxon>Bacteria</taxon>
        <taxon>Pseudomonadati</taxon>
        <taxon>Bacteroidota</taxon>
        <taxon>Bacteroidia</taxon>
        <taxon>Bacteroidales</taxon>
        <taxon>Bacteroidaceae</taxon>
        <taxon>Bacteroides</taxon>
    </lineage>
</organism>
<dbReference type="InterPro" id="IPR025931">
    <property type="entry name" value="TaqI_C"/>
</dbReference>
<dbReference type="GO" id="GO:0009007">
    <property type="term" value="F:site-specific DNA-methyltransferase (adenine-specific) activity"/>
    <property type="evidence" value="ECO:0007669"/>
    <property type="project" value="UniProtKB-EC"/>
</dbReference>
<name>A0A641QEG2_BACOV</name>
<dbReference type="Pfam" id="PF12950">
    <property type="entry name" value="TaqI_C"/>
    <property type="match status" value="1"/>
</dbReference>
<comment type="catalytic activity">
    <reaction evidence="4">
        <text>a 2'-deoxyadenosine in DNA + S-adenosyl-L-methionine = an N(6)-methyl-2'-deoxyadenosine in DNA + S-adenosyl-L-homocysteine + H(+)</text>
        <dbReference type="Rhea" id="RHEA:15197"/>
        <dbReference type="Rhea" id="RHEA-COMP:12418"/>
        <dbReference type="Rhea" id="RHEA-COMP:12419"/>
        <dbReference type="ChEBI" id="CHEBI:15378"/>
        <dbReference type="ChEBI" id="CHEBI:57856"/>
        <dbReference type="ChEBI" id="CHEBI:59789"/>
        <dbReference type="ChEBI" id="CHEBI:90615"/>
        <dbReference type="ChEBI" id="CHEBI:90616"/>
        <dbReference type="EC" id="2.1.1.72"/>
    </reaction>
</comment>
<sequence length="308" mass="35884">MQQWHIECAFRSSDSWVILSPIEQSIKRKIEAVGTPLKNWNININYGIKTGYNDAFIINTEKREEILRNCRTEDERQRTAELIRPILRGRDIKRYGYNWAGLWIIATFPSRHYNIEDFPAVKSYFLSVGIERLEQTGEVHTVNGEKIKARKKTCNKWFETQDSISYWEDFYKPKIVWKIIGNQMAFAYDKNQFIMNNACYIMTGEHLDYLLSILNSQAILWYSYVTNMNKTGVGDVQVGGQNIITFPIPAYSDNKNILAKMADCVTNQKISLKSVDYQIENIISEIFGFTTDERNFLNTFANSLRKKG</sequence>
<evidence type="ECO:0000256" key="2">
    <source>
        <dbReference type="ARBA" id="ARBA00022603"/>
    </source>
</evidence>